<dbReference type="EMBL" id="JAUSUW010000010">
    <property type="protein sequence ID" value="MDQ0422301.1"/>
    <property type="molecule type" value="Genomic_DNA"/>
</dbReference>
<gene>
    <name evidence="1" type="ORF">J2045_003349</name>
</gene>
<evidence type="ECO:0000313" key="1">
    <source>
        <dbReference type="EMBL" id="MDQ0422301.1"/>
    </source>
</evidence>
<protein>
    <recommendedName>
        <fullName evidence="3">Terminase small subunit</fullName>
    </recommendedName>
</protein>
<comment type="caution">
    <text evidence="1">The sequence shown here is derived from an EMBL/GenBank/DDBJ whole genome shotgun (WGS) entry which is preliminary data.</text>
</comment>
<name>A0ABU0GC53_9HYPH</name>
<sequence length="181" mass="20079">MAKAPAPKTKPKPKAKAAKAIPVAEQMLSQIDMAAVLKISSRFLRKLQSDGVITAEKGKFHVANTVRAYCDFLKDGSEKKTGSASIDKLRDEKTLEIRMARARKERELIPLEEADGVLQEIVGDFNAYLSGLPAEITGVPTERHRLNEIIDRGRLRLADRQIKRLQTLRVGSEASEAETED</sequence>
<dbReference type="RefSeq" id="WP_307374733.1">
    <property type="nucleotide sequence ID" value="NZ_JAUSUW010000010.1"/>
</dbReference>
<keyword evidence="2" id="KW-1185">Reference proteome</keyword>
<evidence type="ECO:0008006" key="3">
    <source>
        <dbReference type="Google" id="ProtNLM"/>
    </source>
</evidence>
<reference evidence="1 2" key="1">
    <citation type="submission" date="2023-07" db="EMBL/GenBank/DDBJ databases">
        <title>Genomic Encyclopedia of Type Strains, Phase IV (KMG-IV): sequencing the most valuable type-strain genomes for metagenomic binning, comparative biology and taxonomic classification.</title>
        <authorList>
            <person name="Goeker M."/>
        </authorList>
    </citation>
    <scope>NUCLEOTIDE SEQUENCE [LARGE SCALE GENOMIC DNA]</scope>
    <source>
        <strain evidence="1 2">DSM 1111</strain>
    </source>
</reference>
<organism evidence="1 2">
    <name type="scientific">Peteryoungia aggregata LMG 23059</name>
    <dbReference type="NCBI Taxonomy" id="1368425"/>
    <lineage>
        <taxon>Bacteria</taxon>
        <taxon>Pseudomonadati</taxon>
        <taxon>Pseudomonadota</taxon>
        <taxon>Alphaproteobacteria</taxon>
        <taxon>Hyphomicrobiales</taxon>
        <taxon>Rhizobiaceae</taxon>
        <taxon>Peteryoungia</taxon>
    </lineage>
</organism>
<accession>A0ABU0GC53</accession>
<proteinExistence type="predicted"/>
<evidence type="ECO:0000313" key="2">
    <source>
        <dbReference type="Proteomes" id="UP001238496"/>
    </source>
</evidence>
<dbReference type="Proteomes" id="UP001238496">
    <property type="component" value="Unassembled WGS sequence"/>
</dbReference>